<dbReference type="InterPro" id="IPR034679">
    <property type="entry name" value="ATP_synth_b"/>
</dbReference>
<protein>
    <recommendedName>
        <fullName evidence="16">ATP synthase subunit b', chloroplastic</fullName>
    </recommendedName>
</protein>
<dbReference type="InterPro" id="IPR050059">
    <property type="entry name" value="ATP_synthase_B_chain"/>
</dbReference>
<evidence type="ECO:0000256" key="4">
    <source>
        <dbReference type="ARBA" id="ARBA00022547"/>
    </source>
</evidence>
<dbReference type="EMBL" id="ABEU02000016">
    <property type="protein sequence ID" value="PNR37899.1"/>
    <property type="molecule type" value="Genomic_DNA"/>
</dbReference>
<evidence type="ECO:0000256" key="3">
    <source>
        <dbReference type="ARBA" id="ARBA00022448"/>
    </source>
</evidence>
<comment type="similarity">
    <text evidence="2">Belongs to the ATPase B chain family.</text>
</comment>
<evidence type="ECO:0000313" key="14">
    <source>
        <dbReference type="EnsemblPlants" id="PAC:32986336.CDS.1"/>
    </source>
</evidence>
<dbReference type="STRING" id="3218.A0A2K1J8Q9"/>
<keyword evidence="3" id="KW-0813">Transport</keyword>
<evidence type="ECO:0000313" key="13">
    <source>
        <dbReference type="EMBL" id="PNR37899.1"/>
    </source>
</evidence>
<dbReference type="Gramene" id="Pp3c16_15270V3.2">
    <property type="protein sequence ID" value="PAC:32986337.CDS.1"/>
    <property type="gene ID" value="Pp3c16_15270"/>
</dbReference>
<accession>A0A2K1J8Q9</accession>
<keyword evidence="7 12" id="KW-1133">Transmembrane helix</keyword>
<keyword evidence="4" id="KW-0138">CF(0)</keyword>
<sequence>MASSSQSGDPFVIHHPDLQSSYLLIRHHTIAFVASLRASFPSRSHFCISRIASVFSKFFCFPVVVTMAALASSAVVVAALPASLMPSGLNSRRVVSVGAFERREAVERVARKALEVRAGISSLSELEGSVKQAIRCVKDAASQNALMKQASFLAFNALMVLPALAEEVEKEPKGKIFDFNLTLPIIAVQFLLLMVALDNIWFKPVAKVMDSRDEAIRSKLMGVRDNSGEIKNLQNEAEAILKAARIETTEALAKTKKETAAMLDEKLQESRNRIEKELAQSLANLEEQKQDTLRSLDTQVQQLSDDILSKVIPFKV</sequence>
<dbReference type="PaxDb" id="3218-PP1S15_26V6.1"/>
<proteinExistence type="inferred from homology"/>
<name>A0A2K1J8Q9_PHYPA</name>
<comment type="function">
    <text evidence="10">F(1)F(0) ATP synthase produces ATP from ADP in the presence of a proton or sodium gradient. F-type ATPases consist of two structural domains, F(1) containing the extramembraneous catalytic core and F(0) containing the membrane proton channel, linked together by a central stalk and a peripheral stalk. During catalysis, ATP synthesis in the catalytic domain of F(1) is coupled via a rotary mechanism of the central stalk subunits to proton translocation.</text>
</comment>
<keyword evidence="11" id="KW-0175">Coiled coil</keyword>
<organism evidence="13">
    <name type="scientific">Physcomitrium patens</name>
    <name type="common">Spreading-leaved earth moss</name>
    <name type="synonym">Physcomitrella patens</name>
    <dbReference type="NCBI Taxonomy" id="3218"/>
    <lineage>
        <taxon>Eukaryota</taxon>
        <taxon>Viridiplantae</taxon>
        <taxon>Streptophyta</taxon>
        <taxon>Embryophyta</taxon>
        <taxon>Bryophyta</taxon>
        <taxon>Bryophytina</taxon>
        <taxon>Bryopsida</taxon>
        <taxon>Funariidae</taxon>
        <taxon>Funariales</taxon>
        <taxon>Funariaceae</taxon>
        <taxon>Physcomitrium</taxon>
    </lineage>
</organism>
<evidence type="ECO:0008006" key="16">
    <source>
        <dbReference type="Google" id="ProtNLM"/>
    </source>
</evidence>
<dbReference type="GO" id="GO:0015078">
    <property type="term" value="F:proton transmembrane transporter activity"/>
    <property type="evidence" value="ECO:0007669"/>
    <property type="project" value="InterPro"/>
</dbReference>
<reference evidence="13 15" key="2">
    <citation type="journal article" date="2018" name="Plant J.">
        <title>The Physcomitrella patens chromosome-scale assembly reveals moss genome structure and evolution.</title>
        <authorList>
            <person name="Lang D."/>
            <person name="Ullrich K.K."/>
            <person name="Murat F."/>
            <person name="Fuchs J."/>
            <person name="Jenkins J."/>
            <person name="Haas F.B."/>
            <person name="Piednoel M."/>
            <person name="Gundlach H."/>
            <person name="Van Bel M."/>
            <person name="Meyberg R."/>
            <person name="Vives C."/>
            <person name="Morata J."/>
            <person name="Symeonidi A."/>
            <person name="Hiss M."/>
            <person name="Muchero W."/>
            <person name="Kamisugi Y."/>
            <person name="Saleh O."/>
            <person name="Blanc G."/>
            <person name="Decker E.L."/>
            <person name="van Gessel N."/>
            <person name="Grimwood J."/>
            <person name="Hayes R.D."/>
            <person name="Graham S.W."/>
            <person name="Gunter L.E."/>
            <person name="McDaniel S.F."/>
            <person name="Hoernstein S.N.W."/>
            <person name="Larsson A."/>
            <person name="Li F.W."/>
            <person name="Perroud P.F."/>
            <person name="Phillips J."/>
            <person name="Ranjan P."/>
            <person name="Rokshar D.S."/>
            <person name="Rothfels C.J."/>
            <person name="Schneider L."/>
            <person name="Shu S."/>
            <person name="Stevenson D.W."/>
            <person name="Thummler F."/>
            <person name="Tillich M."/>
            <person name="Villarreal Aguilar J.C."/>
            <person name="Widiez T."/>
            <person name="Wong G.K."/>
            <person name="Wymore A."/>
            <person name="Zhang Y."/>
            <person name="Zimmer A.D."/>
            <person name="Quatrano R.S."/>
            <person name="Mayer K.F.X."/>
            <person name="Goodstein D."/>
            <person name="Casacuberta J.M."/>
            <person name="Vandepoele K."/>
            <person name="Reski R."/>
            <person name="Cuming A.C."/>
            <person name="Tuskan G.A."/>
            <person name="Maumus F."/>
            <person name="Salse J."/>
            <person name="Schmutz J."/>
            <person name="Rensing S.A."/>
        </authorList>
    </citation>
    <scope>NUCLEOTIDE SEQUENCE [LARGE SCALE GENOMIC DNA]</scope>
    <source>
        <strain evidence="14 15">cv. Gransden 2004</strain>
    </source>
</reference>
<dbReference type="Proteomes" id="UP000006727">
    <property type="component" value="Chromosome 16"/>
</dbReference>
<keyword evidence="6" id="KW-0375">Hydrogen ion transport</keyword>
<dbReference type="OrthoDB" id="3819at2759"/>
<evidence type="ECO:0000256" key="10">
    <source>
        <dbReference type="ARBA" id="ARBA00025198"/>
    </source>
</evidence>
<evidence type="ECO:0000256" key="6">
    <source>
        <dbReference type="ARBA" id="ARBA00022781"/>
    </source>
</evidence>
<comment type="subcellular location">
    <subcellularLocation>
        <location evidence="1">Membrane</location>
        <topology evidence="1">Single-pass membrane protein</topology>
    </subcellularLocation>
</comment>
<evidence type="ECO:0000256" key="1">
    <source>
        <dbReference type="ARBA" id="ARBA00004167"/>
    </source>
</evidence>
<keyword evidence="8" id="KW-0406">Ion transport</keyword>
<reference evidence="13 15" key="1">
    <citation type="journal article" date="2008" name="Science">
        <title>The Physcomitrella genome reveals evolutionary insights into the conquest of land by plants.</title>
        <authorList>
            <person name="Rensing S."/>
            <person name="Lang D."/>
            <person name="Zimmer A."/>
            <person name="Terry A."/>
            <person name="Salamov A."/>
            <person name="Shapiro H."/>
            <person name="Nishiyama T."/>
            <person name="Perroud P.-F."/>
            <person name="Lindquist E."/>
            <person name="Kamisugi Y."/>
            <person name="Tanahashi T."/>
            <person name="Sakakibara K."/>
            <person name="Fujita T."/>
            <person name="Oishi K."/>
            <person name="Shin-I T."/>
            <person name="Kuroki Y."/>
            <person name="Toyoda A."/>
            <person name="Suzuki Y."/>
            <person name="Hashimoto A."/>
            <person name="Yamaguchi K."/>
            <person name="Sugano A."/>
            <person name="Kohara Y."/>
            <person name="Fujiyama A."/>
            <person name="Anterola A."/>
            <person name="Aoki S."/>
            <person name="Ashton N."/>
            <person name="Barbazuk W.B."/>
            <person name="Barker E."/>
            <person name="Bennetzen J."/>
            <person name="Bezanilla M."/>
            <person name="Blankenship R."/>
            <person name="Cho S.H."/>
            <person name="Dutcher S."/>
            <person name="Estelle M."/>
            <person name="Fawcett J.A."/>
            <person name="Gundlach H."/>
            <person name="Hanada K."/>
            <person name="Heyl A."/>
            <person name="Hicks K.A."/>
            <person name="Hugh J."/>
            <person name="Lohr M."/>
            <person name="Mayer K."/>
            <person name="Melkozernov A."/>
            <person name="Murata T."/>
            <person name="Nelson D."/>
            <person name="Pils B."/>
            <person name="Prigge M."/>
            <person name="Reiss B."/>
            <person name="Renner T."/>
            <person name="Rombauts S."/>
            <person name="Rushton P."/>
            <person name="Sanderfoot A."/>
            <person name="Schween G."/>
            <person name="Shiu S.-H."/>
            <person name="Stueber K."/>
            <person name="Theodoulou F.L."/>
            <person name="Tu H."/>
            <person name="Van de Peer Y."/>
            <person name="Verrier P.J."/>
            <person name="Waters E."/>
            <person name="Wood A."/>
            <person name="Yang L."/>
            <person name="Cove D."/>
            <person name="Cuming A."/>
            <person name="Hasebe M."/>
            <person name="Lucas S."/>
            <person name="Mishler D.B."/>
            <person name="Reski R."/>
            <person name="Grigoriev I."/>
            <person name="Quatrano R.S."/>
            <person name="Boore J.L."/>
        </authorList>
    </citation>
    <scope>NUCLEOTIDE SEQUENCE [LARGE SCALE GENOMIC DNA]</scope>
    <source>
        <strain evidence="14 15">cv. Gransden 2004</strain>
    </source>
</reference>
<keyword evidence="5 12" id="KW-0812">Transmembrane</keyword>
<dbReference type="GO" id="GO:0045259">
    <property type="term" value="C:proton-transporting ATP synthase complex"/>
    <property type="evidence" value="ECO:0000318"/>
    <property type="project" value="GO_Central"/>
</dbReference>
<dbReference type="InterPro" id="IPR002146">
    <property type="entry name" value="ATP_synth_b/b'su_bac/chlpt"/>
</dbReference>
<dbReference type="EnsemblPlants" id="Pp3c16_15270V3.1">
    <property type="protein sequence ID" value="PAC:32986336.CDS.1"/>
    <property type="gene ID" value="Pp3c16_15270"/>
</dbReference>
<evidence type="ECO:0000256" key="9">
    <source>
        <dbReference type="ARBA" id="ARBA00023136"/>
    </source>
</evidence>
<feature type="transmembrane region" description="Helical" evidence="12">
    <location>
        <begin position="181"/>
        <end position="202"/>
    </location>
</feature>
<keyword evidence="9 12" id="KW-0472">Membrane</keyword>
<dbReference type="Pfam" id="PF00430">
    <property type="entry name" value="ATP-synt_B"/>
    <property type="match status" value="1"/>
</dbReference>
<gene>
    <name evidence="14" type="primary">LOC112293016</name>
    <name evidence="13" type="ORF">PHYPA_021009</name>
</gene>
<dbReference type="Gramene" id="Pp3c16_15270V3.1">
    <property type="protein sequence ID" value="PAC:32986336.CDS.1"/>
    <property type="gene ID" value="Pp3c16_15270"/>
</dbReference>
<feature type="coiled-coil region" evidence="11">
    <location>
        <begin position="230"/>
        <end position="306"/>
    </location>
</feature>
<evidence type="ECO:0000256" key="5">
    <source>
        <dbReference type="ARBA" id="ARBA00022692"/>
    </source>
</evidence>
<dbReference type="PANTHER" id="PTHR33445:SF2">
    <property type="entry name" value="ATP SYNTHASE SUBUNIT B', CHLOROPLASTIC"/>
    <property type="match status" value="1"/>
</dbReference>
<dbReference type="HAMAP" id="MF_01399">
    <property type="entry name" value="ATP_synth_bprime"/>
    <property type="match status" value="1"/>
</dbReference>
<dbReference type="AlphaFoldDB" id="A0A2K1J8Q9"/>
<reference evidence="14" key="3">
    <citation type="submission" date="2020-12" db="UniProtKB">
        <authorList>
            <consortium name="EnsemblPlants"/>
        </authorList>
    </citation>
    <scope>IDENTIFICATION</scope>
</reference>
<dbReference type="EnsemblPlants" id="Pp3c16_15270V3.2">
    <property type="protein sequence ID" value="PAC:32986337.CDS.1"/>
    <property type="gene ID" value="Pp3c16_15270"/>
</dbReference>
<dbReference type="PANTHER" id="PTHR33445">
    <property type="entry name" value="ATP SYNTHASE SUBUNIT B', CHLOROPLASTIC"/>
    <property type="match status" value="1"/>
</dbReference>
<evidence type="ECO:0000256" key="8">
    <source>
        <dbReference type="ARBA" id="ARBA00023065"/>
    </source>
</evidence>
<evidence type="ECO:0000256" key="12">
    <source>
        <dbReference type="SAM" id="Phobius"/>
    </source>
</evidence>
<feature type="transmembrane region" description="Helical" evidence="12">
    <location>
        <begin position="58"/>
        <end position="80"/>
    </location>
</feature>
<evidence type="ECO:0000256" key="2">
    <source>
        <dbReference type="ARBA" id="ARBA00005513"/>
    </source>
</evidence>
<evidence type="ECO:0000313" key="15">
    <source>
        <dbReference type="Proteomes" id="UP000006727"/>
    </source>
</evidence>
<dbReference type="CDD" id="cd06503">
    <property type="entry name" value="ATP-synt_Fo_b"/>
    <property type="match status" value="1"/>
</dbReference>
<dbReference type="GO" id="GO:0015986">
    <property type="term" value="P:proton motive force-driven ATP synthesis"/>
    <property type="evidence" value="ECO:0007669"/>
    <property type="project" value="InterPro"/>
</dbReference>
<keyword evidence="15" id="KW-1185">Reference proteome</keyword>
<evidence type="ECO:0000256" key="7">
    <source>
        <dbReference type="ARBA" id="ARBA00022989"/>
    </source>
</evidence>
<evidence type="ECO:0000256" key="11">
    <source>
        <dbReference type="SAM" id="Coils"/>
    </source>
</evidence>
<dbReference type="HAMAP" id="MF_01398">
    <property type="entry name" value="ATP_synth_b_bprime"/>
    <property type="match status" value="1"/>
</dbReference>